<dbReference type="CDD" id="cd07786">
    <property type="entry name" value="FGGY_EcGK_like"/>
    <property type="match status" value="1"/>
</dbReference>
<evidence type="ECO:0000259" key="12">
    <source>
        <dbReference type="Pfam" id="PF02782"/>
    </source>
</evidence>
<dbReference type="KEGG" id="mcg:GL4_2367"/>
<dbReference type="GO" id="GO:0004370">
    <property type="term" value="F:glycerol kinase activity"/>
    <property type="evidence" value="ECO:0007669"/>
    <property type="project" value="UniProtKB-EC"/>
</dbReference>
<dbReference type="Proteomes" id="UP000031643">
    <property type="component" value="Chromosome"/>
</dbReference>
<keyword evidence="6 13" id="KW-0418">Kinase</keyword>
<comment type="similarity">
    <text evidence="2">Belongs to the FGGY kinase family.</text>
</comment>
<dbReference type="GO" id="GO:0006072">
    <property type="term" value="P:glycerol-3-phosphate metabolic process"/>
    <property type="evidence" value="ECO:0007669"/>
    <property type="project" value="InterPro"/>
</dbReference>
<keyword evidence="5" id="KW-0547">Nucleotide-binding</keyword>
<evidence type="ECO:0000259" key="11">
    <source>
        <dbReference type="Pfam" id="PF00370"/>
    </source>
</evidence>
<dbReference type="InterPro" id="IPR000577">
    <property type="entry name" value="Carb_kinase_FGGY"/>
</dbReference>
<dbReference type="SUPFAM" id="SSF53067">
    <property type="entry name" value="Actin-like ATPase domain"/>
    <property type="match status" value="2"/>
</dbReference>
<organism evidence="13 14">
    <name type="scientific">Methyloceanibacter caenitepidi</name>
    <dbReference type="NCBI Taxonomy" id="1384459"/>
    <lineage>
        <taxon>Bacteria</taxon>
        <taxon>Pseudomonadati</taxon>
        <taxon>Pseudomonadota</taxon>
        <taxon>Alphaproteobacteria</taxon>
        <taxon>Hyphomicrobiales</taxon>
        <taxon>Hyphomicrobiaceae</taxon>
        <taxon>Methyloceanibacter</taxon>
    </lineage>
</organism>
<comment type="catalytic activity">
    <reaction evidence="10">
        <text>glycerol + ATP = sn-glycerol 3-phosphate + ADP + H(+)</text>
        <dbReference type="Rhea" id="RHEA:21644"/>
        <dbReference type="ChEBI" id="CHEBI:15378"/>
        <dbReference type="ChEBI" id="CHEBI:17754"/>
        <dbReference type="ChEBI" id="CHEBI:30616"/>
        <dbReference type="ChEBI" id="CHEBI:57597"/>
        <dbReference type="ChEBI" id="CHEBI:456216"/>
        <dbReference type="EC" id="2.7.1.30"/>
    </reaction>
</comment>
<dbReference type="AlphaFoldDB" id="A0A0A8K742"/>
<dbReference type="GO" id="GO:0019563">
    <property type="term" value="P:glycerol catabolic process"/>
    <property type="evidence" value="ECO:0007669"/>
    <property type="project" value="TreeGrafter"/>
</dbReference>
<evidence type="ECO:0000256" key="9">
    <source>
        <dbReference type="ARBA" id="ARBA00043149"/>
    </source>
</evidence>
<dbReference type="GO" id="GO:0005829">
    <property type="term" value="C:cytosol"/>
    <property type="evidence" value="ECO:0007669"/>
    <property type="project" value="TreeGrafter"/>
</dbReference>
<evidence type="ECO:0000313" key="13">
    <source>
        <dbReference type="EMBL" id="BAQ17804.1"/>
    </source>
</evidence>
<dbReference type="NCBIfam" id="NF000756">
    <property type="entry name" value="PRK00047.1"/>
    <property type="match status" value="1"/>
</dbReference>
<evidence type="ECO:0000256" key="7">
    <source>
        <dbReference type="ARBA" id="ARBA00022798"/>
    </source>
</evidence>
<accession>A0A0A8K742</accession>
<dbReference type="InterPro" id="IPR005999">
    <property type="entry name" value="Glycerol_kin"/>
</dbReference>
<evidence type="ECO:0000256" key="8">
    <source>
        <dbReference type="ARBA" id="ARBA00022840"/>
    </source>
</evidence>
<reference evidence="13 14" key="1">
    <citation type="submission" date="2014-09" db="EMBL/GenBank/DDBJ databases">
        <title>Genome sequencing of Methyloceanibacter caenitepidi Gela4.</title>
        <authorList>
            <person name="Takeuchi M."/>
            <person name="Susumu S."/>
            <person name="Kamagata Y."/>
            <person name="Oshima K."/>
            <person name="Hattori M."/>
            <person name="Iwasaki W."/>
        </authorList>
    </citation>
    <scope>NUCLEOTIDE SEQUENCE [LARGE SCALE GENOMIC DNA]</scope>
    <source>
        <strain evidence="13 14">Gela4</strain>
    </source>
</reference>
<evidence type="ECO:0000256" key="5">
    <source>
        <dbReference type="ARBA" id="ARBA00022741"/>
    </source>
</evidence>
<dbReference type="InterPro" id="IPR018485">
    <property type="entry name" value="FGGY_C"/>
</dbReference>
<dbReference type="STRING" id="1384459.GL4_2367"/>
<name>A0A0A8K742_9HYPH</name>
<dbReference type="FunFam" id="3.30.420.40:FF:000007">
    <property type="entry name" value="Glycerol kinase"/>
    <property type="match status" value="1"/>
</dbReference>
<keyword evidence="8" id="KW-0067">ATP-binding</keyword>
<dbReference type="PANTHER" id="PTHR10196:SF78">
    <property type="entry name" value="GLYCEROL KINASE"/>
    <property type="match status" value="1"/>
</dbReference>
<proteinExistence type="inferred from homology"/>
<evidence type="ECO:0000256" key="2">
    <source>
        <dbReference type="ARBA" id="ARBA00009156"/>
    </source>
</evidence>
<dbReference type="Gene3D" id="3.30.420.40">
    <property type="match status" value="2"/>
</dbReference>
<sequence>MGGLMGHVLAIDQGTTSTRAIAFDEVGRPGASAVRPLNQIFPKPGWVEHDPNEIWKAVREVCRAVIGEVGASNIAALGITNQRETTVVWDRATGEPLHNAIVWQDRRTAPLCEELEREGWGAHVTETTGLLIDPYFSATKMAWLLANVPGLREKAERNEVCFGTIDSFLLFKLTGGALHVTDATNAARTMLFDIRKGQWDPKLLDRLGIPAGILPEVRDNRGDFGEALADAFGTVLPIRGVAGDQQAAAKGQACVRPSMIKATYGTGCFVVANTGDRQLNSVNRMLSTVLWQLDSARTFALEGSIFMAGATIQWLRDNLGLIAEAADSEDLAKEANPDSGVYLVPAFQGLGAPVWDAGARGAIVGLSRASGKADIVAAGLESVAFQTRDLLGAMRQDMAGAGIGETGVLRVDGGMTANGWAMQRLADILGEEVEVAPIAETTALGAAYFAGQAAGVYGDDAALARTWEPFRRYEPQMAEREREARYAGWLEAVDRVRSGRA</sequence>
<gene>
    <name evidence="13" type="ORF">GL4_2367</name>
</gene>
<keyword evidence="14" id="KW-1185">Reference proteome</keyword>
<dbReference type="PIRSF" id="PIRSF000538">
    <property type="entry name" value="GlpK"/>
    <property type="match status" value="1"/>
</dbReference>
<dbReference type="HOGENOM" id="CLU_009281_2_3_5"/>
<dbReference type="Pfam" id="PF02782">
    <property type="entry name" value="FGGY_C"/>
    <property type="match status" value="1"/>
</dbReference>
<evidence type="ECO:0000256" key="4">
    <source>
        <dbReference type="ARBA" id="ARBA00022679"/>
    </source>
</evidence>
<feature type="domain" description="Carbohydrate kinase FGGY C-terminal" evidence="12">
    <location>
        <begin position="261"/>
        <end position="453"/>
    </location>
</feature>
<dbReference type="EMBL" id="AP014648">
    <property type="protein sequence ID" value="BAQ17804.1"/>
    <property type="molecule type" value="Genomic_DNA"/>
</dbReference>
<keyword evidence="7" id="KW-0319">Glycerol metabolism</keyword>
<comment type="pathway">
    <text evidence="1">Polyol metabolism; glycerol degradation via glycerol kinase pathway; sn-glycerol 3-phosphate from glycerol: step 1/1.</text>
</comment>
<evidence type="ECO:0000313" key="14">
    <source>
        <dbReference type="Proteomes" id="UP000031643"/>
    </source>
</evidence>
<dbReference type="GO" id="GO:0005524">
    <property type="term" value="F:ATP binding"/>
    <property type="evidence" value="ECO:0007669"/>
    <property type="project" value="UniProtKB-KW"/>
</dbReference>
<dbReference type="PANTHER" id="PTHR10196">
    <property type="entry name" value="SUGAR KINASE"/>
    <property type="match status" value="1"/>
</dbReference>
<dbReference type="Pfam" id="PF00370">
    <property type="entry name" value="FGGY_N"/>
    <property type="match status" value="1"/>
</dbReference>
<evidence type="ECO:0000256" key="6">
    <source>
        <dbReference type="ARBA" id="ARBA00022777"/>
    </source>
</evidence>
<dbReference type="NCBIfam" id="TIGR01311">
    <property type="entry name" value="glycerol_kin"/>
    <property type="match status" value="1"/>
</dbReference>
<protein>
    <recommendedName>
        <fullName evidence="3">glycerol kinase</fullName>
        <ecNumber evidence="3">2.7.1.30</ecNumber>
    </recommendedName>
    <alternativeName>
        <fullName evidence="9">ATP:glycerol 3-phosphotransferase</fullName>
    </alternativeName>
</protein>
<evidence type="ECO:0000256" key="3">
    <source>
        <dbReference type="ARBA" id="ARBA00012099"/>
    </source>
</evidence>
<dbReference type="FunFam" id="3.30.420.40:FF:000008">
    <property type="entry name" value="Glycerol kinase"/>
    <property type="match status" value="1"/>
</dbReference>
<evidence type="ECO:0000256" key="10">
    <source>
        <dbReference type="ARBA" id="ARBA00052101"/>
    </source>
</evidence>
<evidence type="ECO:0000256" key="1">
    <source>
        <dbReference type="ARBA" id="ARBA00005190"/>
    </source>
</evidence>
<dbReference type="EC" id="2.7.1.30" evidence="3"/>
<feature type="domain" description="Carbohydrate kinase FGGY N-terminal" evidence="11">
    <location>
        <begin position="8"/>
        <end position="249"/>
    </location>
</feature>
<dbReference type="InterPro" id="IPR043129">
    <property type="entry name" value="ATPase_NBD"/>
</dbReference>
<keyword evidence="4 13" id="KW-0808">Transferase</keyword>
<dbReference type="InterPro" id="IPR018484">
    <property type="entry name" value="FGGY_N"/>
</dbReference>